<gene>
    <name evidence="2" type="ORF">EHRUM2_00960</name>
</gene>
<feature type="transmembrane region" description="Helical" evidence="1">
    <location>
        <begin position="14"/>
        <end position="38"/>
    </location>
</feature>
<keyword evidence="1" id="KW-1133">Transmembrane helix</keyword>
<name>A0A170RL84_EHRRU</name>
<organism evidence="2 3">
    <name type="scientific">Ehrlichia ruminantium</name>
    <name type="common">heartwater rickettsia</name>
    <name type="synonym">Cowdria ruminantium</name>
    <dbReference type="NCBI Taxonomy" id="779"/>
    <lineage>
        <taxon>Bacteria</taxon>
        <taxon>Pseudomonadati</taxon>
        <taxon>Pseudomonadota</taxon>
        <taxon>Alphaproteobacteria</taxon>
        <taxon>Rickettsiales</taxon>
        <taxon>Anaplasmataceae</taxon>
        <taxon>Ehrlichia</taxon>
    </lineage>
</organism>
<sequence length="42" mass="4837">MFGTMSIVLQNLDIFFIMVIIKGIEYTNADIFLIYRVFGTGM</sequence>
<accession>A0A170RL84</accession>
<dbReference type="Proteomes" id="UP000092677">
    <property type="component" value="Unassembled WGS sequence"/>
</dbReference>
<evidence type="ECO:0000313" key="3">
    <source>
        <dbReference type="Proteomes" id="UP000092677"/>
    </source>
</evidence>
<reference evidence="3" key="1">
    <citation type="submission" date="2016-05" db="EMBL/GenBank/DDBJ databases">
        <title>Draft genome sequences of four strains of Ehrlichia ruminantium, a tick-borne pathogen of ruminants, isolated from Zimbabwe, The Gambia and Ghana.</title>
        <authorList>
            <person name="Nakao R."/>
            <person name="Jongejan F."/>
            <person name="Sugimoto C."/>
        </authorList>
    </citation>
    <scope>NUCLEOTIDE SEQUENCE [LARGE SCALE GENOMIC DNA]</scope>
    <source>
        <strain evidence="3">Kerr Seringe</strain>
    </source>
</reference>
<protein>
    <submittedName>
        <fullName evidence="2">Uncharacterized protein</fullName>
    </submittedName>
</protein>
<keyword evidence="1" id="KW-0812">Transmembrane</keyword>
<proteinExistence type="predicted"/>
<evidence type="ECO:0000256" key="1">
    <source>
        <dbReference type="SAM" id="Phobius"/>
    </source>
</evidence>
<keyword evidence="1" id="KW-0472">Membrane</keyword>
<comment type="caution">
    <text evidence="2">The sequence shown here is derived from an EMBL/GenBank/DDBJ whole genome shotgun (WGS) entry which is preliminary data.</text>
</comment>
<dbReference type="EMBL" id="BDDL01000015">
    <property type="protein sequence ID" value="GAT76898.1"/>
    <property type="molecule type" value="Genomic_DNA"/>
</dbReference>
<evidence type="ECO:0000313" key="2">
    <source>
        <dbReference type="EMBL" id="GAT76898.1"/>
    </source>
</evidence>
<dbReference type="AlphaFoldDB" id="A0A170RL84"/>